<proteinExistence type="predicted"/>
<organism evidence="1 2">
    <name type="scientific">Rhizophagus irregularis (strain DAOM 181602 / DAOM 197198 / MUCL 43194)</name>
    <name type="common">Arbuscular mycorrhizal fungus</name>
    <name type="synonym">Glomus intraradices</name>
    <dbReference type="NCBI Taxonomy" id="747089"/>
    <lineage>
        <taxon>Eukaryota</taxon>
        <taxon>Fungi</taxon>
        <taxon>Fungi incertae sedis</taxon>
        <taxon>Mucoromycota</taxon>
        <taxon>Glomeromycotina</taxon>
        <taxon>Glomeromycetes</taxon>
        <taxon>Glomerales</taxon>
        <taxon>Glomeraceae</taxon>
        <taxon>Rhizophagus</taxon>
    </lineage>
</organism>
<dbReference type="VEuPathDB" id="FungiDB:RhiirFUN_016667"/>
<protein>
    <submittedName>
        <fullName evidence="1">Uncharacterized protein</fullName>
    </submittedName>
</protein>
<keyword evidence="2" id="KW-1185">Reference proteome</keyword>
<reference evidence="1 2" key="1">
    <citation type="journal article" date="2013" name="Proc. Natl. Acad. Sci. U.S.A.">
        <title>Genome of an arbuscular mycorrhizal fungus provides insight into the oldest plant symbiosis.</title>
        <authorList>
            <person name="Tisserant E."/>
            <person name="Malbreil M."/>
            <person name="Kuo A."/>
            <person name="Kohler A."/>
            <person name="Symeonidi A."/>
            <person name="Balestrini R."/>
            <person name="Charron P."/>
            <person name="Duensing N."/>
            <person name="Frei Dit Frey N."/>
            <person name="Gianinazzi-Pearson V."/>
            <person name="Gilbert L.B."/>
            <person name="Handa Y."/>
            <person name="Herr J.R."/>
            <person name="Hijri M."/>
            <person name="Koul R."/>
            <person name="Kawaguchi M."/>
            <person name="Krajinski F."/>
            <person name="Lammers P.J."/>
            <person name="Masclaux F.G."/>
            <person name="Murat C."/>
            <person name="Morin E."/>
            <person name="Ndikumana S."/>
            <person name="Pagni M."/>
            <person name="Petitpierre D."/>
            <person name="Requena N."/>
            <person name="Rosikiewicz P."/>
            <person name="Riley R."/>
            <person name="Saito K."/>
            <person name="San Clemente H."/>
            <person name="Shapiro H."/>
            <person name="van Tuinen D."/>
            <person name="Becard G."/>
            <person name="Bonfante P."/>
            <person name="Paszkowski U."/>
            <person name="Shachar-Hill Y.Y."/>
            <person name="Tuskan G.A."/>
            <person name="Young P.W."/>
            <person name="Sanders I.R."/>
            <person name="Henrissat B."/>
            <person name="Rensing S.A."/>
            <person name="Grigoriev I.V."/>
            <person name="Corradi N."/>
            <person name="Roux C."/>
            <person name="Martin F."/>
        </authorList>
    </citation>
    <scope>NUCLEOTIDE SEQUENCE [LARGE SCALE GENOMIC DNA]</scope>
    <source>
        <strain evidence="1 2">DAOM 197198</strain>
    </source>
</reference>
<sequence>MNPLAQNTAQNNQIITSTSLDEKYNTSLSNCANKNNNMQHLTSCQPLHRTQDNPLSKFSHEYFGEGEYPFFYHPPNDPQIFHITCKEISHDYESQLLNKTANIPPNNNINDCAIYTFYYHLNHNKSFQITCEMVSHTLIVQYLNKNIFGIELRHVDQHQEYLKFSNGQRENLEYHLKGYLFNYLTPKRINNNNLNMIKQDDNNGNVKNSINKTGIIHTKFLN</sequence>
<gene>
    <name evidence="1" type="ORF">GLOIN_2v1557224</name>
</gene>
<accession>A0A2P4QFD5</accession>
<dbReference type="EMBL" id="AUPC02000051">
    <property type="protein sequence ID" value="POG76352.1"/>
    <property type="molecule type" value="Genomic_DNA"/>
</dbReference>
<reference evidence="1 2" key="2">
    <citation type="journal article" date="2018" name="New Phytol.">
        <title>High intraspecific genome diversity in the model arbuscular mycorrhizal symbiont Rhizophagus irregularis.</title>
        <authorList>
            <person name="Chen E.C.H."/>
            <person name="Morin E."/>
            <person name="Beaudet D."/>
            <person name="Noel J."/>
            <person name="Yildirir G."/>
            <person name="Ndikumana S."/>
            <person name="Charron P."/>
            <person name="St-Onge C."/>
            <person name="Giorgi J."/>
            <person name="Kruger M."/>
            <person name="Marton T."/>
            <person name="Ropars J."/>
            <person name="Grigoriev I.V."/>
            <person name="Hainaut M."/>
            <person name="Henrissat B."/>
            <person name="Roux C."/>
            <person name="Martin F."/>
            <person name="Corradi N."/>
        </authorList>
    </citation>
    <scope>NUCLEOTIDE SEQUENCE [LARGE SCALE GENOMIC DNA]</scope>
    <source>
        <strain evidence="1 2">DAOM 197198</strain>
    </source>
</reference>
<dbReference type="Proteomes" id="UP000018888">
    <property type="component" value="Unassembled WGS sequence"/>
</dbReference>
<feature type="non-terminal residue" evidence="1">
    <location>
        <position position="222"/>
    </location>
</feature>
<dbReference type="AlphaFoldDB" id="A0A2P4QFD5"/>
<name>A0A2P4QFD5_RHIID</name>
<evidence type="ECO:0000313" key="1">
    <source>
        <dbReference type="EMBL" id="POG76352.1"/>
    </source>
</evidence>
<evidence type="ECO:0000313" key="2">
    <source>
        <dbReference type="Proteomes" id="UP000018888"/>
    </source>
</evidence>
<comment type="caution">
    <text evidence="1">The sequence shown here is derived from an EMBL/GenBank/DDBJ whole genome shotgun (WGS) entry which is preliminary data.</text>
</comment>